<dbReference type="InterPro" id="IPR040079">
    <property type="entry name" value="Glutathione_S-Trfase"/>
</dbReference>
<dbReference type="FunFam" id="1.20.1050.10:FF:000007">
    <property type="entry name" value="Glutathione S-transferase 1-1"/>
    <property type="match status" value="4"/>
</dbReference>
<dbReference type="SFLD" id="SFLDS00019">
    <property type="entry name" value="Glutathione_Transferase_(cytos"/>
    <property type="match status" value="4"/>
</dbReference>
<evidence type="ECO:0000313" key="10">
    <source>
        <dbReference type="Proteomes" id="UP001562425"/>
    </source>
</evidence>
<accession>A0ABD1D8P5</accession>
<feature type="domain" description="GST N-terminal" evidence="7">
    <location>
        <begin position="576"/>
        <end position="626"/>
    </location>
</feature>
<evidence type="ECO:0000259" key="8">
    <source>
        <dbReference type="PROSITE" id="PS50405"/>
    </source>
</evidence>
<reference evidence="9 10" key="1">
    <citation type="submission" date="2024-05" db="EMBL/GenBank/DDBJ databases">
        <title>Culex pipiens pipiens assembly and annotation.</title>
        <authorList>
            <person name="Alout H."/>
            <person name="Durand T."/>
        </authorList>
    </citation>
    <scope>NUCLEOTIDE SEQUENCE [LARGE SCALE GENOMIC DNA]</scope>
    <source>
        <strain evidence="9">HA-2024</strain>
        <tissue evidence="9">Whole body</tissue>
    </source>
</reference>
<evidence type="ECO:0000256" key="1">
    <source>
        <dbReference type="ARBA" id="ARBA00009899"/>
    </source>
</evidence>
<evidence type="ECO:0000256" key="2">
    <source>
        <dbReference type="ARBA" id="ARBA00011738"/>
    </source>
</evidence>
<dbReference type="CDD" id="cd03045">
    <property type="entry name" value="GST_N_Delta_Epsilon"/>
    <property type="match status" value="1"/>
</dbReference>
<dbReference type="PROSITE" id="PS50404">
    <property type="entry name" value="GST_NTER"/>
    <property type="match status" value="4"/>
</dbReference>
<evidence type="ECO:0000259" key="7">
    <source>
        <dbReference type="PROSITE" id="PS50404"/>
    </source>
</evidence>
<dbReference type="InterPro" id="IPR004046">
    <property type="entry name" value="GST_C"/>
</dbReference>
<evidence type="ECO:0000256" key="4">
    <source>
        <dbReference type="ARBA" id="ARBA00022679"/>
    </source>
</evidence>
<name>A0ABD1D8P5_CULPP</name>
<evidence type="ECO:0000256" key="6">
    <source>
        <dbReference type="ARBA" id="ARBA00047960"/>
    </source>
</evidence>
<dbReference type="Pfam" id="PF13410">
    <property type="entry name" value="GST_C_2"/>
    <property type="match status" value="1"/>
</dbReference>
<dbReference type="AlphaFoldDB" id="A0ABD1D8P5"/>
<gene>
    <name evidence="9" type="ORF">pipiens_010824</name>
</gene>
<dbReference type="SFLD" id="SFLDG01153">
    <property type="entry name" value="Main.4:_Theta-like"/>
    <property type="match status" value="1"/>
</dbReference>
<dbReference type="Gene3D" id="3.40.30.10">
    <property type="entry name" value="Glutaredoxin"/>
    <property type="match status" value="3"/>
</dbReference>
<proteinExistence type="inferred from homology"/>
<dbReference type="InterPro" id="IPR036282">
    <property type="entry name" value="Glutathione-S-Trfase_C_sf"/>
</dbReference>
<dbReference type="Proteomes" id="UP001562425">
    <property type="component" value="Unassembled WGS sequence"/>
</dbReference>
<dbReference type="EMBL" id="JBEHCU010006885">
    <property type="protein sequence ID" value="KAL1395996.1"/>
    <property type="molecule type" value="Genomic_DNA"/>
</dbReference>
<comment type="similarity">
    <text evidence="1">Belongs to the GST superfamily. Theta family.</text>
</comment>
<dbReference type="Pfam" id="PF02798">
    <property type="entry name" value="GST_N"/>
    <property type="match status" value="4"/>
</dbReference>
<feature type="domain" description="GST N-terminal" evidence="7">
    <location>
        <begin position="386"/>
        <end position="461"/>
    </location>
</feature>
<dbReference type="InterPro" id="IPR036249">
    <property type="entry name" value="Thioredoxin-like_sf"/>
</dbReference>
<comment type="subunit">
    <text evidence="2">Homodimer.</text>
</comment>
<dbReference type="Pfam" id="PF00043">
    <property type="entry name" value="GST_C"/>
    <property type="match status" value="3"/>
</dbReference>
<dbReference type="InterPro" id="IPR010987">
    <property type="entry name" value="Glutathione-S-Trfase_C-like"/>
</dbReference>
<dbReference type="CDD" id="cd03177">
    <property type="entry name" value="GST_C_Delta_Epsilon"/>
    <property type="match status" value="4"/>
</dbReference>
<keyword evidence="4" id="KW-0808">Transferase</keyword>
<comment type="caution">
    <text evidence="9">The sequence shown here is derived from an EMBL/GenBank/DDBJ whole genome shotgun (WGS) entry which is preliminary data.</text>
</comment>
<dbReference type="SUPFAM" id="SSF52833">
    <property type="entry name" value="Thioredoxin-like"/>
    <property type="match status" value="4"/>
</dbReference>
<dbReference type="InterPro" id="IPR004045">
    <property type="entry name" value="Glutathione_S-Trfase_N"/>
</dbReference>
<evidence type="ECO:0000313" key="9">
    <source>
        <dbReference type="EMBL" id="KAL1395996.1"/>
    </source>
</evidence>
<dbReference type="SFLD" id="SFLDG00358">
    <property type="entry name" value="Main_(cytGST)"/>
    <property type="match status" value="4"/>
</dbReference>
<feature type="domain" description="GST N-terminal" evidence="7">
    <location>
        <begin position="26"/>
        <end position="107"/>
    </location>
</feature>
<evidence type="ECO:0000256" key="3">
    <source>
        <dbReference type="ARBA" id="ARBA00012452"/>
    </source>
</evidence>
<feature type="domain" description="GST N-terminal" evidence="7">
    <location>
        <begin position="202"/>
        <end position="292"/>
    </location>
</feature>
<dbReference type="SUPFAM" id="SSF47616">
    <property type="entry name" value="GST C-terminal domain-like"/>
    <property type="match status" value="4"/>
</dbReference>
<evidence type="ECO:0000256" key="5">
    <source>
        <dbReference type="ARBA" id="ARBA00041523"/>
    </source>
</evidence>
<organism evidence="9 10">
    <name type="scientific">Culex pipiens pipiens</name>
    <name type="common">Northern house mosquito</name>
    <dbReference type="NCBI Taxonomy" id="38569"/>
    <lineage>
        <taxon>Eukaryota</taxon>
        <taxon>Metazoa</taxon>
        <taxon>Ecdysozoa</taxon>
        <taxon>Arthropoda</taxon>
        <taxon>Hexapoda</taxon>
        <taxon>Insecta</taxon>
        <taxon>Pterygota</taxon>
        <taxon>Neoptera</taxon>
        <taxon>Endopterygota</taxon>
        <taxon>Diptera</taxon>
        <taxon>Nematocera</taxon>
        <taxon>Culicoidea</taxon>
        <taxon>Culicidae</taxon>
        <taxon>Culicinae</taxon>
        <taxon>Culicini</taxon>
        <taxon>Culex</taxon>
        <taxon>Culex</taxon>
    </lineage>
</organism>
<dbReference type="PANTHER" id="PTHR43969:SF9">
    <property type="entry name" value="GLUTATHIONE S TRANSFERASE D10, ISOFORM A-RELATED"/>
    <property type="match status" value="1"/>
</dbReference>
<protein>
    <recommendedName>
        <fullName evidence="3">glutathione transferase</fullName>
        <ecNumber evidence="3">2.5.1.18</ecNumber>
    </recommendedName>
    <alternativeName>
        <fullName evidence="5">GST class-theta</fullName>
    </alternativeName>
</protein>
<dbReference type="EC" id="2.5.1.18" evidence="3"/>
<feature type="domain" description="GST C-terminal" evidence="8">
    <location>
        <begin position="113"/>
        <end position="248"/>
    </location>
</feature>
<dbReference type="PANTHER" id="PTHR43969">
    <property type="entry name" value="GLUTATHIONE S TRANSFERASE D10, ISOFORM A-RELATED"/>
    <property type="match status" value="1"/>
</dbReference>
<feature type="domain" description="GST C-terminal" evidence="8">
    <location>
        <begin position="298"/>
        <end position="417"/>
    </location>
</feature>
<comment type="catalytic activity">
    <reaction evidence="6">
        <text>RX + glutathione = an S-substituted glutathione + a halide anion + H(+)</text>
        <dbReference type="Rhea" id="RHEA:16437"/>
        <dbReference type="ChEBI" id="CHEBI:15378"/>
        <dbReference type="ChEBI" id="CHEBI:16042"/>
        <dbReference type="ChEBI" id="CHEBI:17792"/>
        <dbReference type="ChEBI" id="CHEBI:57925"/>
        <dbReference type="ChEBI" id="CHEBI:90779"/>
        <dbReference type="EC" id="2.5.1.18"/>
    </reaction>
</comment>
<dbReference type="FunFam" id="3.40.30.10:FF:000034">
    <property type="entry name" value="glutathione S-transferase 1"/>
    <property type="match status" value="1"/>
</dbReference>
<sequence length="757" mass="85706">MIIKRTNTHSRKLLTNVTFFALYLKKKMDFYYLPGSAPCRAVQMTAAAVGVELNLKLTNLMAGEHMKPEFLKLNPQHCIPTLVDGSFPVWESRAIMIYLVEKYGKDESLYPKDPQKRAVVNQRLFFDQGTLYQRFADYFYPQIFAKQPANADNEKKMLDGLDFLNTFLGGSKYVAGDQLTIADLTILATVSTYDVAKVDLAKYPNVASWYARLRKEAPGAAINEAGCCLLYACVIHPSFSLSSPTRPFPQTNTSLAQINPQHCIPTLVDDGFSLWESRAIQIYLVEKYAKDDALYPKDPQKRAVVNQRLFFDQGTLYQRFTEYHHPQLFHKQPANPELYRKMNEGLELLNSFLTSQFVAGDVLTIADLCIYATISSYDAAKVDLTPFPNVTRWLSKLRKEAPGAALNEAGLEDFKAFLAKFVQPNKLNPQHCVPTLVDGDFSIWESRAIMIYLVDKYGKDDSLYPRDPQRRAVINQRLFFDMGTLYQRFADYYYPQMFEGAAENPDAYTKIGEALGFLECFLEGQTFVAGGDSLSLADLSLLASLTTFEVAGYDISEFKNVSDWYGRIQKIAPGADLNKSWAEAARPLFDKLNPQHTIPTLVDNGFSLWESRAIQIYLVEKYGKDDSLYPKDPQKRALVNQRLFFDMGVFYQRFGDYWYPQIFAKQPANADNEKKMQEAVAFLNTFLEGHQYAAGDQLTIADLSLAASAATYEVAGFDFSKYPNVQAWLERCKKNAPGYDLNQAGADDFKAKFLGGK</sequence>
<dbReference type="PROSITE" id="PS50405">
    <property type="entry name" value="GST_CTER"/>
    <property type="match status" value="4"/>
</dbReference>
<feature type="domain" description="GST C-terminal" evidence="8">
    <location>
        <begin position="467"/>
        <end position="588"/>
    </location>
</feature>
<dbReference type="GO" id="GO:0004364">
    <property type="term" value="F:glutathione transferase activity"/>
    <property type="evidence" value="ECO:0007669"/>
    <property type="project" value="UniProtKB-EC"/>
</dbReference>
<keyword evidence="10" id="KW-1185">Reference proteome</keyword>
<feature type="domain" description="GST C-terminal" evidence="8">
    <location>
        <begin position="632"/>
        <end position="753"/>
    </location>
</feature>
<dbReference type="Gene3D" id="1.20.1050.10">
    <property type="match status" value="4"/>
</dbReference>